<evidence type="ECO:0000313" key="2">
    <source>
        <dbReference type="EMBL" id="MBW3083661.1"/>
    </source>
</evidence>
<gene>
    <name evidence="2" type="ORF">KIH73_09925</name>
</gene>
<accession>A0ABS6WAX2</accession>
<evidence type="ECO:0000256" key="1">
    <source>
        <dbReference type="SAM" id="SignalP"/>
    </source>
</evidence>
<keyword evidence="3" id="KW-1185">Reference proteome</keyword>
<sequence length="62" mass="6407">MKGAGGVPRKVGRAAVCLVAAASLWCAALPSTAMASTIDEESARRSASARITCPTWLQWLCG</sequence>
<evidence type="ECO:0000313" key="3">
    <source>
        <dbReference type="Proteomes" id="UP000812844"/>
    </source>
</evidence>
<organism evidence="2 3">
    <name type="scientific">Bifidobacterium phasiani</name>
    <dbReference type="NCBI Taxonomy" id="2834431"/>
    <lineage>
        <taxon>Bacteria</taxon>
        <taxon>Bacillati</taxon>
        <taxon>Actinomycetota</taxon>
        <taxon>Actinomycetes</taxon>
        <taxon>Bifidobacteriales</taxon>
        <taxon>Bifidobacteriaceae</taxon>
        <taxon>Bifidobacterium</taxon>
    </lineage>
</organism>
<proteinExistence type="predicted"/>
<protein>
    <recommendedName>
        <fullName evidence="4">Secreted protein</fullName>
    </recommendedName>
</protein>
<evidence type="ECO:0008006" key="4">
    <source>
        <dbReference type="Google" id="ProtNLM"/>
    </source>
</evidence>
<reference evidence="2 3" key="1">
    <citation type="submission" date="2021-05" db="EMBL/GenBank/DDBJ databases">
        <title>Phylogenetic classification of ten novel species belonging to the genus Bifidobacterium comprising B. colchicus sp. nov., B. abeli sp. nov., B. bicoloris sp. nov., B. guerezis sp. nov., B. rosaliae sp. nov., B. santillanensis sp. nov., B. argentati sp. nov., B. amazzoni sp. nov., B. pluviali sp. nov., and B. pinnaculum sp. nov.</title>
        <authorList>
            <person name="Lugli G.A."/>
            <person name="Ruiz Garcia L."/>
            <person name="Margolles A."/>
            <person name="Ventura M."/>
        </authorList>
    </citation>
    <scope>NUCLEOTIDE SEQUENCE [LARGE SCALE GENOMIC DNA]</scope>
    <source>
        <strain evidence="2 3">6T3</strain>
    </source>
</reference>
<feature type="signal peptide" evidence="1">
    <location>
        <begin position="1"/>
        <end position="35"/>
    </location>
</feature>
<dbReference type="EMBL" id="JAHBBD010000030">
    <property type="protein sequence ID" value="MBW3083661.1"/>
    <property type="molecule type" value="Genomic_DNA"/>
</dbReference>
<comment type="caution">
    <text evidence="2">The sequence shown here is derived from an EMBL/GenBank/DDBJ whole genome shotgun (WGS) entry which is preliminary data.</text>
</comment>
<feature type="chain" id="PRO_5047016459" description="Secreted protein" evidence="1">
    <location>
        <begin position="36"/>
        <end position="62"/>
    </location>
</feature>
<dbReference type="Proteomes" id="UP000812844">
    <property type="component" value="Unassembled WGS sequence"/>
</dbReference>
<dbReference type="RefSeq" id="WP_219083070.1">
    <property type="nucleotide sequence ID" value="NZ_JAHBBD010000030.1"/>
</dbReference>
<name>A0ABS6WAX2_9BIFI</name>
<keyword evidence="1" id="KW-0732">Signal</keyword>